<dbReference type="GO" id="GO:0005524">
    <property type="term" value="F:ATP binding"/>
    <property type="evidence" value="ECO:0007669"/>
    <property type="project" value="UniProtKB-UniRule"/>
</dbReference>
<evidence type="ECO:0000256" key="15">
    <source>
        <dbReference type="PROSITE-ProRule" id="PRU00560"/>
    </source>
</evidence>
<dbReference type="InterPro" id="IPR011604">
    <property type="entry name" value="PDDEXK-like_dom_sf"/>
</dbReference>
<dbReference type="PROSITE" id="PS51217">
    <property type="entry name" value="UVRD_HELICASE_CTER"/>
    <property type="match status" value="1"/>
</dbReference>
<dbReference type="InterPro" id="IPR014017">
    <property type="entry name" value="DNA_helicase_UvrD-like_C"/>
</dbReference>
<keyword evidence="6 15" id="KW-0347">Helicase</keyword>
<evidence type="ECO:0000313" key="19">
    <source>
        <dbReference type="EMBL" id="HIT76899.1"/>
    </source>
</evidence>
<dbReference type="SUPFAM" id="SSF52980">
    <property type="entry name" value="Restriction endonuclease-like"/>
    <property type="match status" value="1"/>
</dbReference>
<evidence type="ECO:0000256" key="6">
    <source>
        <dbReference type="ARBA" id="ARBA00022806"/>
    </source>
</evidence>
<keyword evidence="10" id="KW-0234">DNA repair</keyword>
<dbReference type="InterPro" id="IPR014016">
    <property type="entry name" value="UvrD-like_ATP-bd"/>
</dbReference>
<evidence type="ECO:0000259" key="17">
    <source>
        <dbReference type="PROSITE" id="PS51198"/>
    </source>
</evidence>
<keyword evidence="7" id="KW-0269">Exonuclease</keyword>
<gene>
    <name evidence="19" type="ORF">IAA98_15070</name>
</gene>
<dbReference type="Pfam" id="PF13361">
    <property type="entry name" value="UvrD_C"/>
    <property type="match status" value="2"/>
</dbReference>
<dbReference type="PANTHER" id="PTHR11070:SF55">
    <property type="entry name" value="DNA 3'-5' HELICASE"/>
    <property type="match status" value="1"/>
</dbReference>
<evidence type="ECO:0000256" key="9">
    <source>
        <dbReference type="ARBA" id="ARBA00023125"/>
    </source>
</evidence>
<dbReference type="GO" id="GO:0003677">
    <property type="term" value="F:DNA binding"/>
    <property type="evidence" value="ECO:0007669"/>
    <property type="project" value="UniProtKB-KW"/>
</dbReference>
<evidence type="ECO:0000256" key="8">
    <source>
        <dbReference type="ARBA" id="ARBA00022840"/>
    </source>
</evidence>
<dbReference type="PROSITE" id="PS51198">
    <property type="entry name" value="UVRD_HELICASE_ATP_BIND"/>
    <property type="match status" value="1"/>
</dbReference>
<evidence type="ECO:0000256" key="1">
    <source>
        <dbReference type="ARBA" id="ARBA00009922"/>
    </source>
</evidence>
<dbReference type="GO" id="GO:0000725">
    <property type="term" value="P:recombinational repair"/>
    <property type="evidence" value="ECO:0007669"/>
    <property type="project" value="TreeGrafter"/>
</dbReference>
<evidence type="ECO:0000256" key="12">
    <source>
        <dbReference type="ARBA" id="ARBA00034617"/>
    </source>
</evidence>
<keyword evidence="8 15" id="KW-0067">ATP-binding</keyword>
<dbReference type="EMBL" id="DVLP01000436">
    <property type="protein sequence ID" value="HIT76899.1"/>
    <property type="molecule type" value="Genomic_DNA"/>
</dbReference>
<comment type="catalytic activity">
    <reaction evidence="14">
        <text>ATP + H2O = ADP + phosphate + H(+)</text>
        <dbReference type="Rhea" id="RHEA:13065"/>
        <dbReference type="ChEBI" id="CHEBI:15377"/>
        <dbReference type="ChEBI" id="CHEBI:15378"/>
        <dbReference type="ChEBI" id="CHEBI:30616"/>
        <dbReference type="ChEBI" id="CHEBI:43474"/>
        <dbReference type="ChEBI" id="CHEBI:456216"/>
        <dbReference type="EC" id="5.6.2.4"/>
    </reaction>
</comment>
<dbReference type="GO" id="GO:0005829">
    <property type="term" value="C:cytosol"/>
    <property type="evidence" value="ECO:0007669"/>
    <property type="project" value="TreeGrafter"/>
</dbReference>
<dbReference type="AlphaFoldDB" id="A0A9D1H0J4"/>
<sequence>MTVIPIGSRPEPDAVISRPEELAQLLGIPFSDQQLEAITAPLEPGVIIAGAGSGKTTVMAARVVWLVGTGQVRPEQVLGLTFTRKAAAELSGRVRAALDTAGVVNTEAVDEAGEQLIMTYDAFAARLVADHGLRVGVDADQRMVTGAMRHRLASRVVANAAGPFEHLSRLRPMSVTERVLQLDSEMKQHLVRSSALDAQARQFDQELAAAPPNNRGQMYAGIRTARQRLGERLELASLADEYAELKRQRGVVEFADQMAVAADLADRVPEVGESLRETYKVVLLDEYQDTSSAQASMLWCLFSAFSADRGRGHPVTAVGDPFQAIYGWRGAAASNITQFAHDFRRADGSPARTFALTVNRRSGQTVLDVANELAAPLRAATGAGDDSLLVAPAQAGPGEVHAATFETWPDEVSWICDRIVESGPDRGDGRRWSDIAVLTRRNADIAEVWSQLNARDVPAEIVGLGGLLTLPEIADVVATLRVVDDVTANPDLVRLLTGPRWAIGPDDLALLGRRARDIVASSSHGREADAEESGESGESEDVPAEAELLEDLAVAVADVDSTELLSLVDALGDPGDLPYSPRARKAFEALSHELAELRSHSEEPVLDLVRRVISTIGVDVELGATPQLWHNRRDSQLAAFGDAIAGYVDVDGDASLTGLLGWLDAELTSGVGLERAVPTDDDSVKLLTIHKAKGLEWDVVLLPALVDQTFPSERITENWTRNSAVLPYPLRGDAEAIPQVGHPVTNAALEKFNQALRTEHRHSEDRLAYVAVTRARHQLYATGHRWRPETAKPRQWSDYLVTIMAEARRQGHVWTEAGEEVAPANPLITRAPRVDWPSPFDPDALERRLEVADWVERAGAGEVLAGDDELLLDELADVEQWDLTMERLLAEARRVRRRQVEVPLPPVMSASDWMRATADPDAHARHLLRPMPRRPSAAARFGTRFHRWVEQHFRTTSLFDPSDVDPPADDDWEGADLAVLCDAFARGQFGERAPYRLEVPVEYRLAGRVIRGRIDAVYRRGTGDEQRWLIVDWKTSAHTKADPLQLGIYRLAWAELVGLDPQRVEAGFYYVRHDQLDVIDDLPDARELTEMLHGPSLG</sequence>
<protein>
    <recommendedName>
        <fullName evidence="13">DNA 3'-5' helicase</fullName>
        <ecNumber evidence="13">5.6.2.4</ecNumber>
    </recommendedName>
</protein>
<proteinExistence type="inferred from homology"/>
<dbReference type="Gene3D" id="1.10.10.160">
    <property type="match status" value="1"/>
</dbReference>
<keyword evidence="11" id="KW-0413">Isomerase</keyword>
<dbReference type="Gene3D" id="1.10.486.10">
    <property type="entry name" value="PCRA, domain 4"/>
    <property type="match status" value="1"/>
</dbReference>
<accession>A0A9D1H0J4</accession>
<evidence type="ECO:0000256" key="7">
    <source>
        <dbReference type="ARBA" id="ARBA00022839"/>
    </source>
</evidence>
<dbReference type="GO" id="GO:0043138">
    <property type="term" value="F:3'-5' DNA helicase activity"/>
    <property type="evidence" value="ECO:0007669"/>
    <property type="project" value="UniProtKB-EC"/>
</dbReference>
<dbReference type="PANTHER" id="PTHR11070">
    <property type="entry name" value="UVRD / RECB / PCRA DNA HELICASE FAMILY MEMBER"/>
    <property type="match status" value="1"/>
</dbReference>
<evidence type="ECO:0000256" key="14">
    <source>
        <dbReference type="ARBA" id="ARBA00048988"/>
    </source>
</evidence>
<feature type="domain" description="UvrD-like helicase ATP-binding" evidence="17">
    <location>
        <begin position="28"/>
        <end position="363"/>
    </location>
</feature>
<dbReference type="Proteomes" id="UP000886842">
    <property type="component" value="Unassembled WGS sequence"/>
</dbReference>
<keyword evidence="2" id="KW-0540">Nuclease</keyword>
<reference evidence="19" key="1">
    <citation type="submission" date="2020-10" db="EMBL/GenBank/DDBJ databases">
        <authorList>
            <person name="Gilroy R."/>
        </authorList>
    </citation>
    <scope>NUCLEOTIDE SEQUENCE</scope>
    <source>
        <strain evidence="19">ChiGjej1B1-24693</strain>
    </source>
</reference>
<comment type="caution">
    <text evidence="19">The sequence shown here is derived from an EMBL/GenBank/DDBJ whole genome shotgun (WGS) entry which is preliminary data.</text>
</comment>
<feature type="region of interest" description="Disordered" evidence="16">
    <location>
        <begin position="521"/>
        <end position="543"/>
    </location>
</feature>
<reference evidence="19" key="2">
    <citation type="journal article" date="2021" name="PeerJ">
        <title>Extensive microbial diversity within the chicken gut microbiome revealed by metagenomics and culture.</title>
        <authorList>
            <person name="Gilroy R."/>
            <person name="Ravi A."/>
            <person name="Getino M."/>
            <person name="Pursley I."/>
            <person name="Horton D.L."/>
            <person name="Alikhan N.F."/>
            <person name="Baker D."/>
            <person name="Gharbi K."/>
            <person name="Hall N."/>
            <person name="Watson M."/>
            <person name="Adriaenssens E.M."/>
            <person name="Foster-Nyarko E."/>
            <person name="Jarju S."/>
            <person name="Secka A."/>
            <person name="Antonio M."/>
            <person name="Oren A."/>
            <person name="Chaudhuri R.R."/>
            <person name="La Ragione R."/>
            <person name="Hildebrand F."/>
            <person name="Pallen M.J."/>
        </authorList>
    </citation>
    <scope>NUCLEOTIDE SEQUENCE</scope>
    <source>
        <strain evidence="19">ChiGjej1B1-24693</strain>
    </source>
</reference>
<dbReference type="Pfam" id="PF12705">
    <property type="entry name" value="PDDEXK_1"/>
    <property type="match status" value="1"/>
</dbReference>
<dbReference type="InterPro" id="IPR000212">
    <property type="entry name" value="DNA_helicase_UvrD/REP"/>
</dbReference>
<comment type="similarity">
    <text evidence="1">Belongs to the helicase family. UvrD subfamily.</text>
</comment>
<dbReference type="InterPro" id="IPR038726">
    <property type="entry name" value="PDDEXK_AddAB-type"/>
</dbReference>
<evidence type="ECO:0000256" key="5">
    <source>
        <dbReference type="ARBA" id="ARBA00022801"/>
    </source>
</evidence>
<dbReference type="GO" id="GO:0004527">
    <property type="term" value="F:exonuclease activity"/>
    <property type="evidence" value="ECO:0007669"/>
    <property type="project" value="UniProtKB-KW"/>
</dbReference>
<dbReference type="SUPFAM" id="SSF52540">
    <property type="entry name" value="P-loop containing nucleoside triphosphate hydrolases"/>
    <property type="match status" value="1"/>
</dbReference>
<evidence type="ECO:0000256" key="4">
    <source>
        <dbReference type="ARBA" id="ARBA00022763"/>
    </source>
</evidence>
<dbReference type="InterPro" id="IPR011335">
    <property type="entry name" value="Restrct_endonuc-II-like"/>
</dbReference>
<dbReference type="EC" id="5.6.2.4" evidence="13"/>
<keyword evidence="9" id="KW-0238">DNA-binding</keyword>
<evidence type="ECO:0000256" key="3">
    <source>
        <dbReference type="ARBA" id="ARBA00022741"/>
    </source>
</evidence>
<evidence type="ECO:0000256" key="13">
    <source>
        <dbReference type="ARBA" id="ARBA00034808"/>
    </source>
</evidence>
<comment type="catalytic activity">
    <reaction evidence="12">
        <text>Couples ATP hydrolysis with the unwinding of duplex DNA by translocating in the 3'-5' direction.</text>
        <dbReference type="EC" id="5.6.2.4"/>
    </reaction>
</comment>
<keyword evidence="3 15" id="KW-0547">Nucleotide-binding</keyword>
<dbReference type="Gene3D" id="3.40.50.300">
    <property type="entry name" value="P-loop containing nucleotide triphosphate hydrolases"/>
    <property type="match status" value="3"/>
</dbReference>
<dbReference type="Pfam" id="PF00580">
    <property type="entry name" value="UvrD-helicase"/>
    <property type="match status" value="1"/>
</dbReference>
<evidence type="ECO:0000256" key="10">
    <source>
        <dbReference type="ARBA" id="ARBA00023204"/>
    </source>
</evidence>
<keyword evidence="5 15" id="KW-0378">Hydrolase</keyword>
<evidence type="ECO:0000256" key="11">
    <source>
        <dbReference type="ARBA" id="ARBA00023235"/>
    </source>
</evidence>
<evidence type="ECO:0000313" key="20">
    <source>
        <dbReference type="Proteomes" id="UP000886842"/>
    </source>
</evidence>
<dbReference type="Gene3D" id="3.90.320.10">
    <property type="match status" value="1"/>
</dbReference>
<dbReference type="CDD" id="cd17932">
    <property type="entry name" value="DEXQc_UvrD"/>
    <property type="match status" value="1"/>
</dbReference>
<evidence type="ECO:0000256" key="16">
    <source>
        <dbReference type="SAM" id="MobiDB-lite"/>
    </source>
</evidence>
<evidence type="ECO:0000256" key="2">
    <source>
        <dbReference type="ARBA" id="ARBA00022722"/>
    </source>
</evidence>
<dbReference type="InterPro" id="IPR027417">
    <property type="entry name" value="P-loop_NTPase"/>
</dbReference>
<dbReference type="GO" id="GO:0033202">
    <property type="term" value="C:DNA helicase complex"/>
    <property type="evidence" value="ECO:0007669"/>
    <property type="project" value="TreeGrafter"/>
</dbReference>
<feature type="binding site" evidence="15">
    <location>
        <begin position="49"/>
        <end position="56"/>
    </location>
    <ligand>
        <name>ATP</name>
        <dbReference type="ChEBI" id="CHEBI:30616"/>
    </ligand>
</feature>
<organism evidence="19 20">
    <name type="scientific">Candidatus Avipropionibacterium avicola</name>
    <dbReference type="NCBI Taxonomy" id="2840701"/>
    <lineage>
        <taxon>Bacteria</taxon>
        <taxon>Bacillati</taxon>
        <taxon>Actinomycetota</taxon>
        <taxon>Actinomycetes</taxon>
        <taxon>Propionibacteriales</taxon>
        <taxon>Propionibacteriaceae</taxon>
        <taxon>Propionibacteriaceae incertae sedis</taxon>
        <taxon>Candidatus Avipropionibacterium</taxon>
    </lineage>
</organism>
<feature type="compositionally biased region" description="Acidic residues" evidence="16">
    <location>
        <begin position="529"/>
        <end position="543"/>
    </location>
</feature>
<dbReference type="InterPro" id="IPR013986">
    <property type="entry name" value="DExx_box_DNA_helicase_dom_sf"/>
</dbReference>
<feature type="domain" description="UvrD-like helicase C-terminal" evidence="18">
    <location>
        <begin position="364"/>
        <end position="694"/>
    </location>
</feature>
<keyword evidence="4" id="KW-0227">DNA damage</keyword>
<evidence type="ECO:0000259" key="18">
    <source>
        <dbReference type="PROSITE" id="PS51217"/>
    </source>
</evidence>
<name>A0A9D1H0J4_9ACTN</name>